<dbReference type="Pfam" id="PF00440">
    <property type="entry name" value="TetR_N"/>
    <property type="match status" value="1"/>
</dbReference>
<dbReference type="InterPro" id="IPR023772">
    <property type="entry name" value="DNA-bd_HTH_TetR-type_CS"/>
</dbReference>
<dbReference type="PROSITE" id="PS50977">
    <property type="entry name" value="HTH_TETR_2"/>
    <property type="match status" value="1"/>
</dbReference>
<dbReference type="InterPro" id="IPR001647">
    <property type="entry name" value="HTH_TetR"/>
</dbReference>
<organism evidence="1 2">
    <name type="scientific">Streptacidiphilus alkalitolerans</name>
    <dbReference type="NCBI Taxonomy" id="3342712"/>
    <lineage>
        <taxon>Bacteria</taxon>
        <taxon>Bacillati</taxon>
        <taxon>Actinomycetota</taxon>
        <taxon>Actinomycetes</taxon>
        <taxon>Kitasatosporales</taxon>
        <taxon>Streptomycetaceae</taxon>
        <taxon>Streptacidiphilus</taxon>
    </lineage>
</organism>
<evidence type="ECO:0000313" key="1">
    <source>
        <dbReference type="EMBL" id="MFC1410918.1"/>
    </source>
</evidence>
<dbReference type="EMBL" id="JBHEZX010000006">
    <property type="protein sequence ID" value="MFC1410918.1"/>
    <property type="molecule type" value="Genomic_DNA"/>
</dbReference>
<dbReference type="PRINTS" id="PR00455">
    <property type="entry name" value="HTHTETR"/>
</dbReference>
<dbReference type="PANTHER" id="PTHR47506:SF3">
    <property type="entry name" value="HTH-TYPE TRANSCRIPTIONAL REGULATOR LMRA"/>
    <property type="match status" value="1"/>
</dbReference>
<keyword evidence="2" id="KW-1185">Reference proteome</keyword>
<evidence type="ECO:0000313" key="2">
    <source>
        <dbReference type="Proteomes" id="UP001592582"/>
    </source>
</evidence>
<dbReference type="PANTHER" id="PTHR47506">
    <property type="entry name" value="TRANSCRIPTIONAL REGULATORY PROTEIN"/>
    <property type="match status" value="1"/>
</dbReference>
<dbReference type="SUPFAM" id="SSF48498">
    <property type="entry name" value="Tetracyclin repressor-like, C-terminal domain"/>
    <property type="match status" value="1"/>
</dbReference>
<dbReference type="Proteomes" id="UP001592582">
    <property type="component" value="Unassembled WGS sequence"/>
</dbReference>
<dbReference type="PROSITE" id="PS01081">
    <property type="entry name" value="HTH_TETR_1"/>
    <property type="match status" value="1"/>
</dbReference>
<dbReference type="InterPro" id="IPR036271">
    <property type="entry name" value="Tet_transcr_reg_TetR-rel_C_sf"/>
</dbReference>
<proteinExistence type="predicted"/>
<comment type="caution">
    <text evidence="1">The sequence shown here is derived from an EMBL/GenBank/DDBJ whole genome shotgun (WGS) entry which is preliminary data.</text>
</comment>
<name>A0ABV6VB54_9ACTN</name>
<dbReference type="SUPFAM" id="SSF46689">
    <property type="entry name" value="Homeodomain-like"/>
    <property type="match status" value="1"/>
</dbReference>
<gene>
    <name evidence="1" type="ORF">ACEZDG_16770</name>
</gene>
<protein>
    <submittedName>
        <fullName evidence="1">TetR family transcriptional regulator</fullName>
    </submittedName>
</protein>
<dbReference type="InterPro" id="IPR009057">
    <property type="entry name" value="Homeodomain-like_sf"/>
</dbReference>
<accession>A0ABV6VB54</accession>
<sequence length="303" mass="30846">MIQARARYTREQLLDAAADLFASVGYHTTTVQAVSARAGATKGALYGHFSSKQALALVLVQDAERAWAQLELGYLERTQDPVDQLEQLLRELAELVEQNPRVRAALRLVAEQVRSEPRPPDLLDRVHSRLADLVDRGQACGRIDPRHHGRTVAWLLVAALLGMPQLPLIDSTGEHPVQTRDLWSMLHDLLTAGAGAGAGAAAGTGTAADAGTGTAGAADAGTGTAAGTGAGTAAGTGAGTGAGTAAGVSAGVDAHPHPHPHARPHLGGDLSAHVGVEVPADVASITGAAAAVTAEACTATAER</sequence>
<reference evidence="1 2" key="1">
    <citation type="submission" date="2024-09" db="EMBL/GenBank/DDBJ databases">
        <authorList>
            <person name="Lee S.D."/>
        </authorList>
    </citation>
    <scope>NUCLEOTIDE SEQUENCE [LARGE SCALE GENOMIC DNA]</scope>
    <source>
        <strain evidence="1 2">N1-1</strain>
    </source>
</reference>
<dbReference type="Gene3D" id="1.10.357.10">
    <property type="entry name" value="Tetracycline Repressor, domain 2"/>
    <property type="match status" value="1"/>
</dbReference>